<sequence>MHPAPSDGHREGELEMSISILCHVLNKTGYDTDFTVNVSIHSTAAVSSPLNVPGWTVETKF</sequence>
<evidence type="ECO:0000313" key="1">
    <source>
        <dbReference type="EMBL" id="TNN65273.1"/>
    </source>
</evidence>
<dbReference type="AlphaFoldDB" id="A0A4Z2HK22"/>
<organism evidence="1 2">
    <name type="scientific">Liparis tanakae</name>
    <name type="common">Tanaka's snailfish</name>
    <dbReference type="NCBI Taxonomy" id="230148"/>
    <lineage>
        <taxon>Eukaryota</taxon>
        <taxon>Metazoa</taxon>
        <taxon>Chordata</taxon>
        <taxon>Craniata</taxon>
        <taxon>Vertebrata</taxon>
        <taxon>Euteleostomi</taxon>
        <taxon>Actinopterygii</taxon>
        <taxon>Neopterygii</taxon>
        <taxon>Teleostei</taxon>
        <taxon>Neoteleostei</taxon>
        <taxon>Acanthomorphata</taxon>
        <taxon>Eupercaria</taxon>
        <taxon>Perciformes</taxon>
        <taxon>Cottioidei</taxon>
        <taxon>Cottales</taxon>
        <taxon>Liparidae</taxon>
        <taxon>Liparis</taxon>
    </lineage>
</organism>
<proteinExistence type="predicted"/>
<protein>
    <submittedName>
        <fullName evidence="1">Uncharacterized protein</fullName>
    </submittedName>
</protein>
<name>A0A4Z2HK22_9TELE</name>
<gene>
    <name evidence="1" type="ORF">EYF80_024562</name>
</gene>
<dbReference type="Proteomes" id="UP000314294">
    <property type="component" value="Unassembled WGS sequence"/>
</dbReference>
<accession>A0A4Z2HK22</accession>
<keyword evidence="2" id="KW-1185">Reference proteome</keyword>
<dbReference type="EMBL" id="SRLO01000238">
    <property type="protein sequence ID" value="TNN65273.1"/>
    <property type="molecule type" value="Genomic_DNA"/>
</dbReference>
<reference evidence="1 2" key="1">
    <citation type="submission" date="2019-03" db="EMBL/GenBank/DDBJ databases">
        <title>First draft genome of Liparis tanakae, snailfish: a comprehensive survey of snailfish specific genes.</title>
        <authorList>
            <person name="Kim W."/>
            <person name="Song I."/>
            <person name="Jeong J.-H."/>
            <person name="Kim D."/>
            <person name="Kim S."/>
            <person name="Ryu S."/>
            <person name="Song J.Y."/>
            <person name="Lee S.K."/>
        </authorList>
    </citation>
    <scope>NUCLEOTIDE SEQUENCE [LARGE SCALE GENOMIC DNA]</scope>
    <source>
        <tissue evidence="1">Muscle</tissue>
    </source>
</reference>
<evidence type="ECO:0000313" key="2">
    <source>
        <dbReference type="Proteomes" id="UP000314294"/>
    </source>
</evidence>
<comment type="caution">
    <text evidence="1">The sequence shown here is derived from an EMBL/GenBank/DDBJ whole genome shotgun (WGS) entry which is preliminary data.</text>
</comment>